<comment type="caution">
    <text evidence="1">The sequence shown here is derived from an EMBL/GenBank/DDBJ whole genome shotgun (WGS) entry which is preliminary data.</text>
</comment>
<gene>
    <name evidence="1" type="ORF">T4C_11109</name>
</gene>
<sequence>MTIGNSKLHGSERSLAEEDIVDTRFTYGMLAKEHLEYQILISVECSMTDLI</sequence>
<evidence type="ECO:0000313" key="2">
    <source>
        <dbReference type="Proteomes" id="UP000054826"/>
    </source>
</evidence>
<accession>A0A0V1GIM4</accession>
<organism evidence="1 2">
    <name type="scientific">Trichinella pseudospiralis</name>
    <name type="common">Parasitic roundworm</name>
    <dbReference type="NCBI Taxonomy" id="6337"/>
    <lineage>
        <taxon>Eukaryota</taxon>
        <taxon>Metazoa</taxon>
        <taxon>Ecdysozoa</taxon>
        <taxon>Nematoda</taxon>
        <taxon>Enoplea</taxon>
        <taxon>Dorylaimia</taxon>
        <taxon>Trichinellida</taxon>
        <taxon>Trichinellidae</taxon>
        <taxon>Trichinella</taxon>
    </lineage>
</organism>
<dbReference type="AlphaFoldDB" id="A0A0V1GIM4"/>
<dbReference type="Proteomes" id="UP000054826">
    <property type="component" value="Unassembled WGS sequence"/>
</dbReference>
<protein>
    <submittedName>
        <fullName evidence="1">Uncharacterized protein</fullName>
    </submittedName>
</protein>
<reference evidence="1 2" key="1">
    <citation type="submission" date="2015-01" db="EMBL/GenBank/DDBJ databases">
        <title>Evolution of Trichinella species and genotypes.</title>
        <authorList>
            <person name="Korhonen P.K."/>
            <person name="Edoardo P."/>
            <person name="Giuseppe L.R."/>
            <person name="Gasser R.B."/>
        </authorList>
    </citation>
    <scope>NUCLEOTIDE SEQUENCE [LARGE SCALE GENOMIC DNA]</scope>
    <source>
        <strain evidence="1">ISS176</strain>
    </source>
</reference>
<name>A0A0V1GIM4_TRIPS</name>
<dbReference type="EMBL" id="JYDV01002249">
    <property type="protein sequence ID" value="KRY98022.1"/>
    <property type="molecule type" value="Genomic_DNA"/>
</dbReference>
<proteinExistence type="predicted"/>
<evidence type="ECO:0000313" key="1">
    <source>
        <dbReference type="EMBL" id="KRY98022.1"/>
    </source>
</evidence>